<dbReference type="AlphaFoldDB" id="W7BHK6"/>
<comment type="caution">
    <text evidence="1">The sequence shown here is derived from an EMBL/GenBank/DDBJ whole genome shotgun (WGS) entry which is preliminary data.</text>
</comment>
<keyword evidence="1" id="KW-0645">Protease</keyword>
<dbReference type="Gene3D" id="3.40.630.10">
    <property type="entry name" value="Zn peptidases"/>
    <property type="match status" value="1"/>
</dbReference>
<dbReference type="EMBL" id="AODD01000019">
    <property type="protein sequence ID" value="EUJ22726.1"/>
    <property type="molecule type" value="Genomic_DNA"/>
</dbReference>
<gene>
    <name evidence="1" type="ORF">PGRAN_12279</name>
</gene>
<proteinExistence type="predicted"/>
<dbReference type="EC" id="3.4.11.4" evidence="1"/>
<keyword evidence="1" id="KW-0378">Hydrolase</keyword>
<keyword evidence="2" id="KW-1185">Reference proteome</keyword>
<sequence length="34" mass="3955">MKNEIIERFIRYVKVDTQSNEASETVPTTPGKWS</sequence>
<dbReference type="STRING" id="1265819.PGRAN_12279"/>
<name>W7BHK6_9LIST</name>
<evidence type="ECO:0000313" key="2">
    <source>
        <dbReference type="Proteomes" id="UP000019253"/>
    </source>
</evidence>
<evidence type="ECO:0000313" key="1">
    <source>
        <dbReference type="EMBL" id="EUJ22726.1"/>
    </source>
</evidence>
<protein>
    <submittedName>
        <fullName evidence="1">Peptidase T</fullName>
        <ecNumber evidence="1">3.4.11.4</ecNumber>
    </submittedName>
</protein>
<accession>W7BHK6</accession>
<dbReference type="GO" id="GO:0045148">
    <property type="term" value="F:tripeptide aminopeptidase activity"/>
    <property type="evidence" value="ECO:0007669"/>
    <property type="project" value="UniProtKB-EC"/>
</dbReference>
<dbReference type="Proteomes" id="UP000019253">
    <property type="component" value="Unassembled WGS sequence"/>
</dbReference>
<keyword evidence="1" id="KW-0031">Aminopeptidase</keyword>
<reference evidence="1 2" key="1">
    <citation type="journal article" date="2014" name="Int. J. Syst. Evol. Microbiol.">
        <title>Listeria floridensis sp. nov., Listeria aquatica sp. nov., Listeria cornellensis sp. nov., Listeria riparia sp. nov. and Listeria grandensis sp. nov., from agricultural and natural environments.</title>
        <authorList>
            <person name="den Bakker H.C."/>
            <person name="Warchocki S."/>
            <person name="Wright E.M."/>
            <person name="Allred A.F."/>
            <person name="Ahlstrom C."/>
            <person name="Manuel C.S."/>
            <person name="Stasiewicz M.J."/>
            <person name="Burrell A."/>
            <person name="Roof S."/>
            <person name="Strawn L."/>
            <person name="Fortes E.D."/>
            <person name="Nightingale K.K."/>
            <person name="Kephart D."/>
            <person name="Wiedmann M."/>
        </authorList>
    </citation>
    <scope>NUCLEOTIDE SEQUENCE [LARGE SCALE GENOMIC DNA]</scope>
    <source>
        <strain evidence="2">FSL F6-971</strain>
    </source>
</reference>
<organism evidence="1 2">
    <name type="scientific">Listeria grandensis FSL F6-0971</name>
    <dbReference type="NCBI Taxonomy" id="1265819"/>
    <lineage>
        <taxon>Bacteria</taxon>
        <taxon>Bacillati</taxon>
        <taxon>Bacillota</taxon>
        <taxon>Bacilli</taxon>
        <taxon>Bacillales</taxon>
        <taxon>Listeriaceae</taxon>
        <taxon>Listeria</taxon>
    </lineage>
</organism>